<organism evidence="1 2">
    <name type="scientific">Brachionus plicatilis</name>
    <name type="common">Marine rotifer</name>
    <name type="synonym">Brachionus muelleri</name>
    <dbReference type="NCBI Taxonomy" id="10195"/>
    <lineage>
        <taxon>Eukaryota</taxon>
        <taxon>Metazoa</taxon>
        <taxon>Spiralia</taxon>
        <taxon>Gnathifera</taxon>
        <taxon>Rotifera</taxon>
        <taxon>Eurotatoria</taxon>
        <taxon>Monogononta</taxon>
        <taxon>Pseudotrocha</taxon>
        <taxon>Ploima</taxon>
        <taxon>Brachionidae</taxon>
        <taxon>Brachionus</taxon>
    </lineage>
</organism>
<dbReference type="EMBL" id="REGN01013362">
    <property type="protein sequence ID" value="RMZ94021.1"/>
    <property type="molecule type" value="Genomic_DNA"/>
</dbReference>
<evidence type="ECO:0000313" key="2">
    <source>
        <dbReference type="Proteomes" id="UP000276133"/>
    </source>
</evidence>
<proteinExistence type="predicted"/>
<dbReference type="AlphaFoldDB" id="A0A3M7P4K0"/>
<evidence type="ECO:0000313" key="1">
    <source>
        <dbReference type="EMBL" id="RMZ94021.1"/>
    </source>
</evidence>
<protein>
    <submittedName>
        <fullName evidence="1">Uncharacterized protein</fullName>
    </submittedName>
</protein>
<dbReference type="Proteomes" id="UP000276133">
    <property type="component" value="Unassembled WGS sequence"/>
</dbReference>
<sequence>MHSGQTKSPVSMQRIISILFESIKSIISNNISRKNIRNNSKINNTEEKAQVHIEENNSESYELAIRIMFKLVLDAVRANRSIRRTVLSGHLAGQLGGQNFRPYKKPVKNKRAVI</sequence>
<reference evidence="1 2" key="1">
    <citation type="journal article" date="2018" name="Sci. Rep.">
        <title>Genomic signatures of local adaptation to the degree of environmental predictability in rotifers.</title>
        <authorList>
            <person name="Franch-Gras L."/>
            <person name="Hahn C."/>
            <person name="Garcia-Roger E.M."/>
            <person name="Carmona M.J."/>
            <person name="Serra M."/>
            <person name="Gomez A."/>
        </authorList>
    </citation>
    <scope>NUCLEOTIDE SEQUENCE [LARGE SCALE GENOMIC DNA]</scope>
    <source>
        <strain evidence="1">HYR1</strain>
    </source>
</reference>
<accession>A0A3M7P4K0</accession>
<comment type="caution">
    <text evidence="1">The sequence shown here is derived from an EMBL/GenBank/DDBJ whole genome shotgun (WGS) entry which is preliminary data.</text>
</comment>
<gene>
    <name evidence="1" type="ORF">BpHYR1_051982</name>
</gene>
<keyword evidence="2" id="KW-1185">Reference proteome</keyword>
<name>A0A3M7P4K0_BRAPC</name>